<reference evidence="2" key="1">
    <citation type="submission" date="2020-06" db="EMBL/GenBank/DDBJ databases">
        <authorList>
            <consortium name="Plant Systems Biology data submission"/>
        </authorList>
    </citation>
    <scope>NUCLEOTIDE SEQUENCE</scope>
    <source>
        <strain evidence="2">D6</strain>
    </source>
</reference>
<organism evidence="2 3">
    <name type="scientific">Seminavis robusta</name>
    <dbReference type="NCBI Taxonomy" id="568900"/>
    <lineage>
        <taxon>Eukaryota</taxon>
        <taxon>Sar</taxon>
        <taxon>Stramenopiles</taxon>
        <taxon>Ochrophyta</taxon>
        <taxon>Bacillariophyta</taxon>
        <taxon>Bacillariophyceae</taxon>
        <taxon>Bacillariophycidae</taxon>
        <taxon>Naviculales</taxon>
        <taxon>Naviculaceae</taxon>
        <taxon>Seminavis</taxon>
    </lineage>
</organism>
<dbReference type="InterPro" id="IPR019129">
    <property type="entry name" value="Folate-sensitive_fs_Fra10Ac1"/>
</dbReference>
<feature type="compositionally biased region" description="Basic residues" evidence="1">
    <location>
        <begin position="200"/>
        <end position="211"/>
    </location>
</feature>
<feature type="region of interest" description="Disordered" evidence="1">
    <location>
        <begin position="1"/>
        <end position="44"/>
    </location>
</feature>
<dbReference type="EMBL" id="CAICTM010003499">
    <property type="protein sequence ID" value="CAB9531402.1"/>
    <property type="molecule type" value="Genomic_DNA"/>
</dbReference>
<dbReference type="AlphaFoldDB" id="A0A9N8HZE7"/>
<name>A0A9N8HZE7_9STRA</name>
<feature type="compositionally biased region" description="Low complexity" evidence="1">
    <location>
        <begin position="16"/>
        <end position="29"/>
    </location>
</feature>
<feature type="compositionally biased region" description="Basic and acidic residues" evidence="1">
    <location>
        <begin position="290"/>
        <end position="299"/>
    </location>
</feature>
<evidence type="ECO:0000256" key="1">
    <source>
        <dbReference type="SAM" id="MobiDB-lite"/>
    </source>
</evidence>
<feature type="compositionally biased region" description="Polar residues" evidence="1">
    <location>
        <begin position="367"/>
        <end position="378"/>
    </location>
</feature>
<sequence>MDKTLDHNNGRIVPFASSGHRASSSGRLMLPPPSLSPKKRSNTKNIATAEDYEQLRQHYTFVLPDKSQRDGRPSTWQERMVEQYHSHLYKEFALADLSVPGKIGFCFRTKDEVVQGLGYLSCGNLRCPSFQQPELYMNRKMAAQSKQLRGQGHAGPPYGEGLKDYEVPFRYEEHGEWKIELVKVRLCKVCVPLLLERAPGAKKKKSNTARKKATDVQDSDTQQKPETSLVDGQQQQPKESSSSCSSSSSESSSSADESDASGNVARRGRNKRMTGSEKQQADEGVSQSHPEPRDDKKTGECSSTVSDGSSASYDSKRAEKTSPGKPDTDAKALGKDKDDAPETVNHNKSLDKPEEVVPIPEAKPPSDNRSGSDSSTVSSEDRRRRRKARRRRRKDRKRRERERKRRKTEEDHRDNE</sequence>
<feature type="compositionally biased region" description="Low complexity" evidence="1">
    <location>
        <begin position="240"/>
        <end position="255"/>
    </location>
</feature>
<feature type="compositionally biased region" description="Basic residues" evidence="1">
    <location>
        <begin position="383"/>
        <end position="406"/>
    </location>
</feature>
<dbReference type="OrthoDB" id="197967at2759"/>
<dbReference type="Proteomes" id="UP001153069">
    <property type="component" value="Unassembled WGS sequence"/>
</dbReference>
<evidence type="ECO:0000313" key="3">
    <source>
        <dbReference type="Proteomes" id="UP001153069"/>
    </source>
</evidence>
<feature type="compositionally biased region" description="Polar residues" evidence="1">
    <location>
        <begin position="219"/>
        <end position="239"/>
    </location>
</feature>
<keyword evidence="3" id="KW-1185">Reference proteome</keyword>
<proteinExistence type="predicted"/>
<feature type="compositionally biased region" description="Basic and acidic residues" evidence="1">
    <location>
        <begin position="314"/>
        <end position="340"/>
    </location>
</feature>
<protein>
    <submittedName>
        <fullName evidence="2">Protein FRA10AC1 homolog</fullName>
    </submittedName>
</protein>
<feature type="compositionally biased region" description="Basic and acidic residues" evidence="1">
    <location>
        <begin position="407"/>
        <end position="416"/>
    </location>
</feature>
<feature type="region of interest" description="Disordered" evidence="1">
    <location>
        <begin position="200"/>
        <end position="416"/>
    </location>
</feature>
<evidence type="ECO:0000313" key="2">
    <source>
        <dbReference type="EMBL" id="CAB9531402.1"/>
    </source>
</evidence>
<dbReference type="Pfam" id="PF09725">
    <property type="entry name" value="Fra10Ac1"/>
    <property type="match status" value="1"/>
</dbReference>
<gene>
    <name evidence="2" type="ORF">SEMRO_3501_G348670.1</name>
</gene>
<feature type="compositionally biased region" description="Polar residues" evidence="1">
    <location>
        <begin position="300"/>
        <end position="313"/>
    </location>
</feature>
<accession>A0A9N8HZE7</accession>
<comment type="caution">
    <text evidence="2">The sequence shown here is derived from an EMBL/GenBank/DDBJ whole genome shotgun (WGS) entry which is preliminary data.</text>
</comment>